<keyword evidence="3" id="KW-1185">Reference proteome</keyword>
<sequence>MRKLLFLFFAMPFAMLSPTSCRMAPSTNLGDTVEAKYFEPVDSTTHDTAHSKKQNLSVRDSLGIYVIGPASTAATVQLLSYPSCRDTVVYKKERRIKVTGNADYDHIVRAKFRVSKAGDTLVTHLEEMKDLPAIKDKSMEERGIKE</sequence>
<reference evidence="2 3" key="1">
    <citation type="submission" date="2009-10" db="EMBL/GenBank/DDBJ databases">
        <authorList>
            <person name="Qin X."/>
            <person name="Bachman B."/>
            <person name="Battles P."/>
            <person name="Bell A."/>
            <person name="Bess C."/>
            <person name="Bickham C."/>
            <person name="Chaboub L."/>
            <person name="Chen D."/>
            <person name="Coyle M."/>
            <person name="Deiros D.R."/>
            <person name="Dinh H."/>
            <person name="Forbes L."/>
            <person name="Fowler G."/>
            <person name="Francisco L."/>
            <person name="Fu Q."/>
            <person name="Gubbala S."/>
            <person name="Hale W."/>
            <person name="Han Y."/>
            <person name="Hemphill L."/>
            <person name="Highlander S.K."/>
            <person name="Hirani K."/>
            <person name="Hogues M."/>
            <person name="Jackson L."/>
            <person name="Jakkamsetti A."/>
            <person name="Javaid M."/>
            <person name="Jiang H."/>
            <person name="Korchina V."/>
            <person name="Kovar C."/>
            <person name="Lara F."/>
            <person name="Lee S."/>
            <person name="Mata R."/>
            <person name="Mathew T."/>
            <person name="Moen C."/>
            <person name="Morales K."/>
            <person name="Munidasa M."/>
            <person name="Nazareth L."/>
            <person name="Ngo R."/>
            <person name="Nguyen L."/>
            <person name="Okwuonu G."/>
            <person name="Ongeri F."/>
            <person name="Patil S."/>
            <person name="Petrosino J."/>
            <person name="Pham C."/>
            <person name="Pham P."/>
            <person name="Pu L.-L."/>
            <person name="Puazo M."/>
            <person name="Raj R."/>
            <person name="Reid J."/>
            <person name="Rouhana J."/>
            <person name="Saada N."/>
            <person name="Shang Y."/>
            <person name="Simmons D."/>
            <person name="Thornton R."/>
            <person name="Warren J."/>
            <person name="Weissenberger G."/>
            <person name="Zhang J."/>
            <person name="Zhang L."/>
            <person name="Zhou C."/>
            <person name="Zhu D."/>
            <person name="Muzny D."/>
            <person name="Worley K."/>
            <person name="Gibbs R."/>
        </authorList>
    </citation>
    <scope>NUCLEOTIDE SEQUENCE [LARGE SCALE GENOMIC DNA]</scope>
    <source>
        <strain evidence="2 3">DSM 17361</strain>
    </source>
</reference>
<proteinExistence type="predicted"/>
<name>D1PX53_9BACT</name>
<evidence type="ECO:0000256" key="1">
    <source>
        <dbReference type="SAM" id="SignalP"/>
    </source>
</evidence>
<comment type="caution">
    <text evidence="2">The sequence shown here is derived from an EMBL/GenBank/DDBJ whole genome shotgun (WGS) entry which is preliminary data.</text>
</comment>
<dbReference type="OrthoDB" id="1082786at2"/>
<dbReference type="Proteomes" id="UP000003160">
    <property type="component" value="Unassembled WGS sequence"/>
</dbReference>
<dbReference type="RefSeq" id="WP_007173641.1">
    <property type="nucleotide sequence ID" value="NZ_GG704781.1"/>
</dbReference>
<dbReference type="AlphaFoldDB" id="D1PX53"/>
<protein>
    <recommendedName>
        <fullName evidence="4">Lipoprotein</fullName>
    </recommendedName>
</protein>
<gene>
    <name evidence="2" type="ORF">HMPREF0645_1538</name>
</gene>
<organism evidence="2 3">
    <name type="scientific">Hallella bergensis DSM 17361</name>
    <dbReference type="NCBI Taxonomy" id="585502"/>
    <lineage>
        <taxon>Bacteria</taxon>
        <taxon>Pseudomonadati</taxon>
        <taxon>Bacteroidota</taxon>
        <taxon>Bacteroidia</taxon>
        <taxon>Bacteroidales</taxon>
        <taxon>Prevotellaceae</taxon>
        <taxon>Hallella</taxon>
    </lineage>
</organism>
<dbReference type="HOGENOM" id="CLU_1904844_0_0_10"/>
<evidence type="ECO:0000313" key="2">
    <source>
        <dbReference type="EMBL" id="EFA44013.1"/>
    </source>
</evidence>
<accession>D1PX53</accession>
<evidence type="ECO:0008006" key="4">
    <source>
        <dbReference type="Google" id="ProtNLM"/>
    </source>
</evidence>
<evidence type="ECO:0000313" key="3">
    <source>
        <dbReference type="Proteomes" id="UP000003160"/>
    </source>
</evidence>
<dbReference type="EMBL" id="ACKS01000067">
    <property type="protein sequence ID" value="EFA44013.1"/>
    <property type="molecule type" value="Genomic_DNA"/>
</dbReference>
<feature type="signal peptide" evidence="1">
    <location>
        <begin position="1"/>
        <end position="23"/>
    </location>
</feature>
<keyword evidence="1" id="KW-0732">Signal</keyword>
<feature type="chain" id="PRO_5003026025" description="Lipoprotein" evidence="1">
    <location>
        <begin position="24"/>
        <end position="146"/>
    </location>
</feature>